<evidence type="ECO:0000313" key="2">
    <source>
        <dbReference type="EMBL" id="MBF5060091.1"/>
    </source>
</evidence>
<gene>
    <name evidence="2" type="ORF">NEPTK9_001618</name>
</gene>
<keyword evidence="1" id="KW-1133">Transmembrane helix</keyword>
<reference evidence="2 3" key="1">
    <citation type="submission" date="2020-01" db="EMBL/GenBank/DDBJ databases">
        <title>Draft genome sequence of Cand. Neptunochlamydia vexilliferae K9.</title>
        <authorList>
            <person name="Schulz F."/>
            <person name="Koestlbacher S."/>
            <person name="Wascher F."/>
            <person name="Pizzetti I."/>
            <person name="Horn M."/>
        </authorList>
    </citation>
    <scope>NUCLEOTIDE SEQUENCE [LARGE SCALE GENOMIC DNA]</scope>
    <source>
        <strain evidence="2 3">K9</strain>
    </source>
</reference>
<keyword evidence="3" id="KW-1185">Reference proteome</keyword>
<dbReference type="Proteomes" id="UP001194714">
    <property type="component" value="Unassembled WGS sequence"/>
</dbReference>
<feature type="transmembrane region" description="Helical" evidence="1">
    <location>
        <begin position="12"/>
        <end position="33"/>
    </location>
</feature>
<sequence length="86" mass="9652">MQTAKRVYALQTKLYVGLGMFSTLGFAREIYLINMDSEKTPKKDQDSNHNMKPEKVFGYLLFIASACGIIWALGAGISLISQKKDF</sequence>
<dbReference type="RefSeq" id="WP_194848420.1">
    <property type="nucleotide sequence ID" value="NZ_JAAEJV010000072.1"/>
</dbReference>
<organism evidence="2 3">
    <name type="scientific">Candidatus Neptunichlamydia vexilliferae</name>
    <dbReference type="NCBI Taxonomy" id="1651774"/>
    <lineage>
        <taxon>Bacteria</taxon>
        <taxon>Pseudomonadati</taxon>
        <taxon>Chlamydiota</taxon>
        <taxon>Chlamydiia</taxon>
        <taxon>Parachlamydiales</taxon>
        <taxon>Simkaniaceae</taxon>
        <taxon>Candidatus Neptunichlamydia</taxon>
    </lineage>
</organism>
<dbReference type="EMBL" id="JAAEJV010000072">
    <property type="protein sequence ID" value="MBF5060091.1"/>
    <property type="molecule type" value="Genomic_DNA"/>
</dbReference>
<keyword evidence="1" id="KW-0472">Membrane</keyword>
<protein>
    <submittedName>
        <fullName evidence="2">Uncharacterized protein</fullName>
    </submittedName>
</protein>
<evidence type="ECO:0000256" key="1">
    <source>
        <dbReference type="SAM" id="Phobius"/>
    </source>
</evidence>
<feature type="transmembrane region" description="Helical" evidence="1">
    <location>
        <begin position="56"/>
        <end position="80"/>
    </location>
</feature>
<accession>A0ABS0B146</accession>
<keyword evidence="1" id="KW-0812">Transmembrane</keyword>
<name>A0ABS0B146_9BACT</name>
<evidence type="ECO:0000313" key="3">
    <source>
        <dbReference type="Proteomes" id="UP001194714"/>
    </source>
</evidence>
<comment type="caution">
    <text evidence="2">The sequence shown here is derived from an EMBL/GenBank/DDBJ whole genome shotgun (WGS) entry which is preliminary data.</text>
</comment>
<proteinExistence type="predicted"/>